<dbReference type="EMBL" id="JH658463">
    <property type="protein sequence ID" value="EXK79700.1"/>
    <property type="molecule type" value="Genomic_DNA"/>
</dbReference>
<accession>X0BC36</accession>
<organism evidence="1 2">
    <name type="scientific">Fusarium oxysporum f. sp. raphani 54005</name>
    <dbReference type="NCBI Taxonomy" id="1089458"/>
    <lineage>
        <taxon>Eukaryota</taxon>
        <taxon>Fungi</taxon>
        <taxon>Dikarya</taxon>
        <taxon>Ascomycota</taxon>
        <taxon>Pezizomycotina</taxon>
        <taxon>Sordariomycetes</taxon>
        <taxon>Hypocreomycetidae</taxon>
        <taxon>Hypocreales</taxon>
        <taxon>Nectriaceae</taxon>
        <taxon>Fusarium</taxon>
        <taxon>Fusarium oxysporum species complex</taxon>
    </lineage>
</organism>
<sequence length="61" mass="6622">MNGAASPKVYCGAPAYRVPCFQVVDQEHDHDLDGDAEAETSTPLSGITWKLRWFKGLAGLT</sequence>
<evidence type="ECO:0000313" key="1">
    <source>
        <dbReference type="EMBL" id="EXK79700.1"/>
    </source>
</evidence>
<name>X0BC36_FUSOX</name>
<keyword evidence="2" id="KW-1185">Reference proteome</keyword>
<evidence type="ECO:0000313" key="2">
    <source>
        <dbReference type="Proteomes" id="UP000030663"/>
    </source>
</evidence>
<gene>
    <name evidence="1" type="ORF">FOQG_15725</name>
</gene>
<dbReference type="Proteomes" id="UP000030663">
    <property type="component" value="Unassembled WGS sequence"/>
</dbReference>
<reference evidence="1 2" key="1">
    <citation type="submission" date="2011-11" db="EMBL/GenBank/DDBJ databases">
        <title>The Genome Sequence of Fusarium oxysporum PHW815.</title>
        <authorList>
            <consortium name="The Broad Institute Genome Sequencing Platform"/>
            <person name="Ma L.-J."/>
            <person name="Gale L.R."/>
            <person name="Schwartz D.C."/>
            <person name="Zhou S."/>
            <person name="Corby-Kistler H."/>
            <person name="Young S.K."/>
            <person name="Zeng Q."/>
            <person name="Gargeya S."/>
            <person name="Fitzgerald M."/>
            <person name="Haas B."/>
            <person name="Abouelleil A."/>
            <person name="Alvarado L."/>
            <person name="Arachchi H.M."/>
            <person name="Berlin A."/>
            <person name="Brown A."/>
            <person name="Chapman S.B."/>
            <person name="Chen Z."/>
            <person name="Dunbar C."/>
            <person name="Freedman E."/>
            <person name="Gearin G."/>
            <person name="Goldberg J."/>
            <person name="Griggs A."/>
            <person name="Gujja S."/>
            <person name="Heiman D."/>
            <person name="Howarth C."/>
            <person name="Larson L."/>
            <person name="Lui A."/>
            <person name="MacDonald P.J.P."/>
            <person name="Montmayeur A."/>
            <person name="Murphy C."/>
            <person name="Neiman D."/>
            <person name="Pearson M."/>
            <person name="Priest M."/>
            <person name="Roberts A."/>
            <person name="Saif S."/>
            <person name="Shea T."/>
            <person name="Shenoy N."/>
            <person name="Sisk P."/>
            <person name="Stolte C."/>
            <person name="Sykes S."/>
            <person name="Wortman J."/>
            <person name="Nusbaum C."/>
            <person name="Birren B."/>
        </authorList>
    </citation>
    <scope>NUCLEOTIDE SEQUENCE [LARGE SCALE GENOMIC DNA]</scope>
    <source>
        <strain evidence="1 2">54005</strain>
    </source>
</reference>
<dbReference type="AlphaFoldDB" id="X0BC36"/>
<protein>
    <submittedName>
        <fullName evidence="1">Uncharacterized protein</fullName>
    </submittedName>
</protein>
<dbReference type="HOGENOM" id="CLU_2867693_0_0_1"/>
<proteinExistence type="predicted"/>